<proteinExistence type="predicted"/>
<dbReference type="STRING" id="745531.A0A0C3S791"/>
<dbReference type="Pfam" id="PF11274">
    <property type="entry name" value="DUF3074"/>
    <property type="match status" value="1"/>
</dbReference>
<dbReference type="AlphaFoldDB" id="A0A0C3S791"/>
<evidence type="ECO:0000313" key="3">
    <source>
        <dbReference type="Proteomes" id="UP000053257"/>
    </source>
</evidence>
<dbReference type="HOGENOM" id="CLU_078586_0_1_1"/>
<reference evidence="2 3" key="1">
    <citation type="journal article" date="2014" name="PLoS Genet.">
        <title>Analysis of the Phlebiopsis gigantea genome, transcriptome and secretome provides insight into its pioneer colonization strategies of wood.</title>
        <authorList>
            <person name="Hori C."/>
            <person name="Ishida T."/>
            <person name="Igarashi K."/>
            <person name="Samejima M."/>
            <person name="Suzuki H."/>
            <person name="Master E."/>
            <person name="Ferreira P."/>
            <person name="Ruiz-Duenas F.J."/>
            <person name="Held B."/>
            <person name="Canessa P."/>
            <person name="Larrondo L.F."/>
            <person name="Schmoll M."/>
            <person name="Druzhinina I.S."/>
            <person name="Kubicek C.P."/>
            <person name="Gaskell J.A."/>
            <person name="Kersten P."/>
            <person name="St John F."/>
            <person name="Glasner J."/>
            <person name="Sabat G."/>
            <person name="Splinter BonDurant S."/>
            <person name="Syed K."/>
            <person name="Yadav J."/>
            <person name="Mgbeahuruike A.C."/>
            <person name="Kovalchuk A."/>
            <person name="Asiegbu F.O."/>
            <person name="Lackner G."/>
            <person name="Hoffmeister D."/>
            <person name="Rencoret J."/>
            <person name="Gutierrez A."/>
            <person name="Sun H."/>
            <person name="Lindquist E."/>
            <person name="Barry K."/>
            <person name="Riley R."/>
            <person name="Grigoriev I.V."/>
            <person name="Henrissat B."/>
            <person name="Kues U."/>
            <person name="Berka R.M."/>
            <person name="Martinez A.T."/>
            <person name="Covert S.F."/>
            <person name="Blanchette R.A."/>
            <person name="Cullen D."/>
        </authorList>
    </citation>
    <scope>NUCLEOTIDE SEQUENCE [LARGE SCALE GENOMIC DNA]</scope>
    <source>
        <strain evidence="2 3">11061_1 CR5-6</strain>
    </source>
</reference>
<gene>
    <name evidence="2" type="ORF">PHLGIDRAFT_98205</name>
</gene>
<dbReference type="OrthoDB" id="6423603at2759"/>
<feature type="domain" description="DUF3074" evidence="1">
    <location>
        <begin position="62"/>
        <end position="224"/>
    </location>
</feature>
<organism evidence="2 3">
    <name type="scientific">Phlebiopsis gigantea (strain 11061_1 CR5-6)</name>
    <name type="common">White-rot fungus</name>
    <name type="synonym">Peniophora gigantea</name>
    <dbReference type="NCBI Taxonomy" id="745531"/>
    <lineage>
        <taxon>Eukaryota</taxon>
        <taxon>Fungi</taxon>
        <taxon>Dikarya</taxon>
        <taxon>Basidiomycota</taxon>
        <taxon>Agaricomycotina</taxon>
        <taxon>Agaricomycetes</taxon>
        <taxon>Polyporales</taxon>
        <taxon>Phanerochaetaceae</taxon>
        <taxon>Phlebiopsis</taxon>
    </lineage>
</organism>
<sequence length="244" mass="27211">MAIDYQLRVKPVKVTELPPEDKLIAQAHSVLDTTDSWNQGKTYHNIVKTSSRAKFSGETANWHCRVSEHSPDEATFDDFWSRLAVNKGQNEMKYVSEIKKATLIKQISPSQAIWSMYYHFPAPVSPRVFTVLQTIQLKEDSPRTGIIVSIAVDLSADPSLAKLEEKGVHGHYVSVERIQELDNGKIEWRLATSSRAEGNIPQFLTERSMATSISRDVPGFLTWLKSEKEKASAVEAPAASSPAA</sequence>
<dbReference type="InterPro" id="IPR024500">
    <property type="entry name" value="DUF3074"/>
</dbReference>
<dbReference type="PANTHER" id="PTHR40370">
    <property type="entry name" value="EXPRESSED PROTEIN"/>
    <property type="match status" value="1"/>
</dbReference>
<name>A0A0C3S791_PHLG1</name>
<dbReference type="InterPro" id="IPR023393">
    <property type="entry name" value="START-like_dom_sf"/>
</dbReference>
<dbReference type="EMBL" id="KN840440">
    <property type="protein sequence ID" value="KIP12281.1"/>
    <property type="molecule type" value="Genomic_DNA"/>
</dbReference>
<dbReference type="Proteomes" id="UP000053257">
    <property type="component" value="Unassembled WGS sequence"/>
</dbReference>
<evidence type="ECO:0000259" key="1">
    <source>
        <dbReference type="Pfam" id="PF11274"/>
    </source>
</evidence>
<protein>
    <recommendedName>
        <fullName evidence="1">DUF3074 domain-containing protein</fullName>
    </recommendedName>
</protein>
<accession>A0A0C3S791</accession>
<keyword evidence="3" id="KW-1185">Reference proteome</keyword>
<dbReference type="Gene3D" id="3.30.530.20">
    <property type="match status" value="1"/>
</dbReference>
<evidence type="ECO:0000313" key="2">
    <source>
        <dbReference type="EMBL" id="KIP12281.1"/>
    </source>
</evidence>
<dbReference type="PANTHER" id="PTHR40370:SF1">
    <property type="entry name" value="DUF3074 DOMAIN-CONTAINING PROTEIN"/>
    <property type="match status" value="1"/>
</dbReference>
<dbReference type="SUPFAM" id="SSF55961">
    <property type="entry name" value="Bet v1-like"/>
    <property type="match status" value="1"/>
</dbReference>